<sequence length="571" mass="64700">MQKIWKINKKAPQGFLEKFPEYSRLTLQLLWDRGLKTQKAIDEFFNPDYDEDLHDPFLLKGVKKTIERIREAAKKQEKVAIFADYDADGICGAVLLSEILKSVEIYPEIYIPDRNKEGYGLNLKAIEEIAKKGVSLVMTIDCGITDFQEVKLANKLGMDVIIVDHHEVLKKTPSALAIINPKQKGDKYPFKELAATGVAFKLVQAFFKTEEMPISKEKWLLDLVAIATVTDSMFLLGENRTLVRYGLIVLSRTKRIGLTELMKKARIKPIFNPQTFDTNLNTYTLGYVLGPRLNAASRIDHGTVAYRLLTASSEEEAREIAQQLEEKNQERQRTMERILREARNKVLKHPKSKKIIFEGDEDWIAGIIGLVAQKLTDEFWRPCFIYQKMKDYSTGSVRGVPGFSVIDALTHCQKLLIEYGGHQGAAGFKVLNKNLKRLEDSLEKISSKGLKKEELVPYLNIDAEVEANNLDWRTFQEINNFAPFGEGNPAPLFLLKGAKVLGISSVGKNGGHLKLFLEKESKKFQAIGFGLADFCDKIRIGDQIDVVFELIANEWNGTKELELKIIDLKKA</sequence>
<dbReference type="InterPro" id="IPR051673">
    <property type="entry name" value="SSDNA_exonuclease_RecJ"/>
</dbReference>
<dbReference type="PANTHER" id="PTHR30255:SF2">
    <property type="entry name" value="SINGLE-STRANDED-DNA-SPECIFIC EXONUCLEASE RECJ"/>
    <property type="match status" value="1"/>
</dbReference>
<dbReference type="PANTHER" id="PTHR30255">
    <property type="entry name" value="SINGLE-STRANDED-DNA-SPECIFIC EXONUCLEASE RECJ"/>
    <property type="match status" value="1"/>
</dbReference>
<keyword evidence="4 8" id="KW-0269">Exonuclease</keyword>
<dbReference type="InterPro" id="IPR001667">
    <property type="entry name" value="DDH_dom"/>
</dbReference>
<dbReference type="Gene3D" id="2.40.50.460">
    <property type="match status" value="1"/>
</dbReference>
<gene>
    <name evidence="8" type="ORF">A2V69_03875</name>
</gene>
<protein>
    <submittedName>
        <fullName evidence="8">Single-stranded-DNA-specific exonuclease RecJ</fullName>
    </submittedName>
</protein>
<evidence type="ECO:0000313" key="9">
    <source>
        <dbReference type="Proteomes" id="UP000177810"/>
    </source>
</evidence>
<dbReference type="NCBIfam" id="TIGR00644">
    <property type="entry name" value="recJ"/>
    <property type="match status" value="1"/>
</dbReference>
<dbReference type="GO" id="GO:0008409">
    <property type="term" value="F:5'-3' exonuclease activity"/>
    <property type="evidence" value="ECO:0007669"/>
    <property type="project" value="InterPro"/>
</dbReference>
<evidence type="ECO:0000259" key="6">
    <source>
        <dbReference type="Pfam" id="PF01368"/>
    </source>
</evidence>
<evidence type="ECO:0000259" key="7">
    <source>
        <dbReference type="Pfam" id="PF17768"/>
    </source>
</evidence>
<feature type="domain" description="RecJ OB" evidence="7">
    <location>
        <begin position="461"/>
        <end position="567"/>
    </location>
</feature>
<dbReference type="InterPro" id="IPR004610">
    <property type="entry name" value="RecJ"/>
</dbReference>
<dbReference type="GO" id="GO:0006281">
    <property type="term" value="P:DNA repair"/>
    <property type="evidence" value="ECO:0007669"/>
    <property type="project" value="InterPro"/>
</dbReference>
<comment type="caution">
    <text evidence="8">The sequence shown here is derived from an EMBL/GenBank/DDBJ whole genome shotgun (WGS) entry which is preliminary data.</text>
</comment>
<dbReference type="Proteomes" id="UP000177810">
    <property type="component" value="Unassembled WGS sequence"/>
</dbReference>
<accession>A0A1G2F4R5</accession>
<evidence type="ECO:0000256" key="2">
    <source>
        <dbReference type="ARBA" id="ARBA00022722"/>
    </source>
</evidence>
<dbReference type="Gene3D" id="3.90.1640.30">
    <property type="match status" value="1"/>
</dbReference>
<dbReference type="Pfam" id="PF17768">
    <property type="entry name" value="RecJ_OB"/>
    <property type="match status" value="1"/>
</dbReference>
<dbReference type="InterPro" id="IPR038763">
    <property type="entry name" value="DHH_sf"/>
</dbReference>
<comment type="similarity">
    <text evidence="1">Belongs to the RecJ family.</text>
</comment>
<evidence type="ECO:0000256" key="1">
    <source>
        <dbReference type="ARBA" id="ARBA00005915"/>
    </source>
</evidence>
<feature type="coiled-coil region" evidence="5">
    <location>
        <begin position="310"/>
        <end position="344"/>
    </location>
</feature>
<dbReference type="InterPro" id="IPR041122">
    <property type="entry name" value="RecJ_OB"/>
</dbReference>
<dbReference type="Pfam" id="PF01368">
    <property type="entry name" value="DHH"/>
    <property type="match status" value="1"/>
</dbReference>
<keyword evidence="3" id="KW-0378">Hydrolase</keyword>
<proteinExistence type="inferred from homology"/>
<dbReference type="AlphaFoldDB" id="A0A1G2F4R5"/>
<keyword evidence="2" id="KW-0540">Nuclease</keyword>
<dbReference type="GO" id="GO:0006310">
    <property type="term" value="P:DNA recombination"/>
    <property type="evidence" value="ECO:0007669"/>
    <property type="project" value="InterPro"/>
</dbReference>
<dbReference type="EMBL" id="MHMT01000006">
    <property type="protein sequence ID" value="OGZ33054.1"/>
    <property type="molecule type" value="Genomic_DNA"/>
</dbReference>
<feature type="domain" description="DDH" evidence="6">
    <location>
        <begin position="78"/>
        <end position="228"/>
    </location>
</feature>
<dbReference type="SUPFAM" id="SSF64182">
    <property type="entry name" value="DHH phosphoesterases"/>
    <property type="match status" value="1"/>
</dbReference>
<organism evidence="8 9">
    <name type="scientific">Candidatus Portnoybacteria bacterium RBG_13_40_8</name>
    <dbReference type="NCBI Taxonomy" id="1801990"/>
    <lineage>
        <taxon>Bacteria</taxon>
        <taxon>Candidatus Portnoyibacteriota</taxon>
    </lineage>
</organism>
<evidence type="ECO:0000313" key="8">
    <source>
        <dbReference type="EMBL" id="OGZ33054.1"/>
    </source>
</evidence>
<dbReference type="STRING" id="1801990.A2V69_03875"/>
<evidence type="ECO:0000256" key="3">
    <source>
        <dbReference type="ARBA" id="ARBA00022801"/>
    </source>
</evidence>
<name>A0A1G2F4R5_9BACT</name>
<keyword evidence="5" id="KW-0175">Coiled coil</keyword>
<evidence type="ECO:0000256" key="5">
    <source>
        <dbReference type="SAM" id="Coils"/>
    </source>
</evidence>
<reference evidence="8 9" key="1">
    <citation type="journal article" date="2016" name="Nat. Commun.">
        <title>Thousands of microbial genomes shed light on interconnected biogeochemical processes in an aquifer system.</title>
        <authorList>
            <person name="Anantharaman K."/>
            <person name="Brown C.T."/>
            <person name="Hug L.A."/>
            <person name="Sharon I."/>
            <person name="Castelle C.J."/>
            <person name="Probst A.J."/>
            <person name="Thomas B.C."/>
            <person name="Singh A."/>
            <person name="Wilkins M.J."/>
            <person name="Karaoz U."/>
            <person name="Brodie E.L."/>
            <person name="Williams K.H."/>
            <person name="Hubbard S.S."/>
            <person name="Banfield J.F."/>
        </authorList>
    </citation>
    <scope>NUCLEOTIDE SEQUENCE [LARGE SCALE GENOMIC DNA]</scope>
</reference>
<evidence type="ECO:0000256" key="4">
    <source>
        <dbReference type="ARBA" id="ARBA00022839"/>
    </source>
</evidence>